<dbReference type="InterPro" id="IPR036389">
    <property type="entry name" value="RNase_III_sf"/>
</dbReference>
<comment type="subcellular location">
    <subcellularLocation>
        <location evidence="1">Nucleus</location>
    </subcellularLocation>
</comment>
<evidence type="ECO:0000256" key="4">
    <source>
        <dbReference type="ARBA" id="ARBA00022763"/>
    </source>
</evidence>
<dbReference type="EC" id="2.3.1.48" evidence="2"/>
<feature type="region of interest" description="Disordered" evidence="10">
    <location>
        <begin position="1"/>
        <end position="23"/>
    </location>
</feature>
<keyword evidence="13" id="KW-1185">Reference proteome</keyword>
<dbReference type="VEuPathDB" id="FungiDB:jhhlp_008661"/>
<name>A0A2N3MYN9_9PEZI</name>
<feature type="region of interest" description="Disordered" evidence="10">
    <location>
        <begin position="344"/>
        <end position="425"/>
    </location>
</feature>
<dbReference type="Gene3D" id="1.10.1520.10">
    <property type="entry name" value="Ribonuclease III domain"/>
    <property type="match status" value="1"/>
</dbReference>
<dbReference type="SMART" id="SM01250">
    <property type="entry name" value="KAT11"/>
    <property type="match status" value="1"/>
</dbReference>
<protein>
    <recommendedName>
        <fullName evidence="2">histone acetyltransferase</fullName>
        <ecNumber evidence="2">2.3.1.48</ecNumber>
    </recommendedName>
</protein>
<organism evidence="12 13">
    <name type="scientific">Lomentospora prolificans</name>
    <dbReference type="NCBI Taxonomy" id="41688"/>
    <lineage>
        <taxon>Eukaryota</taxon>
        <taxon>Fungi</taxon>
        <taxon>Dikarya</taxon>
        <taxon>Ascomycota</taxon>
        <taxon>Pezizomycotina</taxon>
        <taxon>Sordariomycetes</taxon>
        <taxon>Hypocreomycetidae</taxon>
        <taxon>Microascales</taxon>
        <taxon>Microascaceae</taxon>
        <taxon>Lomentospora</taxon>
    </lineage>
</organism>
<dbReference type="PANTHER" id="PTHR31571:SF2">
    <property type="entry name" value="HISTONE ACETYLTRANSFERASE RTT109"/>
    <property type="match status" value="1"/>
</dbReference>
<evidence type="ECO:0000256" key="10">
    <source>
        <dbReference type="SAM" id="MobiDB-lite"/>
    </source>
</evidence>
<comment type="caution">
    <text evidence="12">The sequence shown here is derived from an EMBL/GenBank/DDBJ whole genome shotgun (WGS) entry which is preliminary data.</text>
</comment>
<dbReference type="GO" id="GO:0006355">
    <property type="term" value="P:regulation of DNA-templated transcription"/>
    <property type="evidence" value="ECO:0007669"/>
    <property type="project" value="InterPro"/>
</dbReference>
<dbReference type="STRING" id="41688.A0A2N3MYN9"/>
<evidence type="ECO:0000256" key="7">
    <source>
        <dbReference type="ARBA" id="ARBA00023163"/>
    </source>
</evidence>
<keyword evidence="5" id="KW-0007">Acetylation</keyword>
<feature type="compositionally biased region" description="Low complexity" evidence="10">
    <location>
        <begin position="346"/>
        <end position="358"/>
    </location>
</feature>
<dbReference type="SUPFAM" id="SSF69065">
    <property type="entry name" value="RNase III domain-like"/>
    <property type="match status" value="1"/>
</dbReference>
<gene>
    <name evidence="12" type="ORF">jhhlp_008661</name>
</gene>
<dbReference type="OrthoDB" id="3361892at2759"/>
<dbReference type="GO" id="GO:0004525">
    <property type="term" value="F:ribonuclease III activity"/>
    <property type="evidence" value="ECO:0007669"/>
    <property type="project" value="InterPro"/>
</dbReference>
<evidence type="ECO:0000256" key="6">
    <source>
        <dbReference type="ARBA" id="ARBA00023015"/>
    </source>
</evidence>
<keyword evidence="8" id="KW-0539">Nucleus</keyword>
<evidence type="ECO:0000256" key="2">
    <source>
        <dbReference type="ARBA" id="ARBA00013184"/>
    </source>
</evidence>
<dbReference type="AlphaFoldDB" id="A0A2N3MYN9"/>
<keyword evidence="3" id="KW-0808">Transferase</keyword>
<dbReference type="Proteomes" id="UP000233524">
    <property type="component" value="Unassembled WGS sequence"/>
</dbReference>
<sequence length="870" mass="96390">MSTPLPVRTSTIAADPPQSSLPSRLAESLPKSYKFGIYHLSTPPTKTEPLCHAPPNERADKTFVENHFLALSIDVPNPEAKQDPDEKNVANTGTRRVLVFALEVFIFTTAHSSTFFVSKADSTGYLHLLNLPKGSPSIIRDVTTAFVSYLVENRRRKDLQCVVSLFARAQSQYLFPGSVDNKGKHVLDDRGLVKWWCRTLNPLVQKPPGDGSWARVRAYLVVPGLDKYEMRAFLPKGSAAVAEKWELGHPLELISHYCREYDHVPPRCLIPGFPDDPKARFRDELDEEASKSTMMQVGGAWKSVRSLDQFWELMAFRQECSSGRMTGFVWIVLDAVSHQAPAGTVAASTEAEAPQAAERPFTPPPQDKKLTTFSTPKKLVLSPAKKDNCTGSPMKLDGRSEKPETKDKKKKKKNRRKKPKRLRGPIITRRPRIKTHQRNYLATRTPVNSAYYYWPQEGRGERLFDEKGYKRVVELLLHLDFSTLDLAVGSTRRWVGEVGMGSAWGVDITGEKEVVVAATPEASAGTGGVTVNNLAALVKRKREGAAEAKVNVLGAGLAHSSERNNQYKFHRPRQKAKMASGGARSVCRAARLAITPSARPLPSPRILSVPTPAATRWLSSTRTSLSDTTKFDDFVAEAEKATAASAVNAAPASEAVGGAREEDVEGKPRWAYTPPAMKAPVSMQRPKNPKRSVWKTNDDPEVLDQFYSRFLGQQGPRMLPDELKWLAVTHKSFDQGRRGFNDRLAYLGRQAIILEVTKNIISGSQPTAPPADAFGRQPFEHPSLAGLENFAEKQPHDVISREKMYKFAMELGLLKVMRWKPRLPENLAGSGVQVVLTGAVHAIIGAIQLQCGAEVASRVIQEKLLKRLPN</sequence>
<dbReference type="CDD" id="cd00593">
    <property type="entry name" value="RIBOc"/>
    <property type="match status" value="1"/>
</dbReference>
<reference evidence="12 13" key="1">
    <citation type="journal article" date="2017" name="G3 (Bethesda)">
        <title>First Draft Genome Sequence of the Pathogenic Fungus Lomentospora prolificans (Formerly Scedosporium prolificans).</title>
        <authorList>
            <person name="Luo R."/>
            <person name="Zimin A."/>
            <person name="Workman R."/>
            <person name="Fan Y."/>
            <person name="Pertea G."/>
            <person name="Grossman N."/>
            <person name="Wear M.P."/>
            <person name="Jia B."/>
            <person name="Miller H."/>
            <person name="Casadevall A."/>
            <person name="Timp W."/>
            <person name="Zhang S.X."/>
            <person name="Salzberg S.L."/>
        </authorList>
    </citation>
    <scope>NUCLEOTIDE SEQUENCE [LARGE SCALE GENOMIC DNA]</scope>
    <source>
        <strain evidence="12 13">JHH-5317</strain>
    </source>
</reference>
<keyword evidence="6" id="KW-0805">Transcription regulation</keyword>
<evidence type="ECO:0000313" key="12">
    <source>
        <dbReference type="EMBL" id="PKS05289.1"/>
    </source>
</evidence>
<dbReference type="Pfam" id="PF14622">
    <property type="entry name" value="Ribonucleas_3_3"/>
    <property type="match status" value="1"/>
</dbReference>
<feature type="compositionally biased region" description="Basic residues" evidence="10">
    <location>
        <begin position="408"/>
        <end position="425"/>
    </location>
</feature>
<dbReference type="GO" id="GO:0006974">
    <property type="term" value="P:DNA damage response"/>
    <property type="evidence" value="ECO:0007669"/>
    <property type="project" value="UniProtKB-KW"/>
</dbReference>
<evidence type="ECO:0000259" key="11">
    <source>
        <dbReference type="Pfam" id="PF14622"/>
    </source>
</evidence>
<evidence type="ECO:0000256" key="1">
    <source>
        <dbReference type="ARBA" id="ARBA00004123"/>
    </source>
</evidence>
<feature type="compositionally biased region" description="Basic and acidic residues" evidence="10">
    <location>
        <begin position="396"/>
        <end position="407"/>
    </location>
</feature>
<comment type="catalytic activity">
    <reaction evidence="9">
        <text>L-lysyl-[histone] + acetyl-CoA = N(6)-acetyl-L-lysyl-[histone] + CoA + H(+)</text>
        <dbReference type="Rhea" id="RHEA:21992"/>
        <dbReference type="Rhea" id="RHEA-COMP:9845"/>
        <dbReference type="Rhea" id="RHEA-COMP:11338"/>
        <dbReference type="ChEBI" id="CHEBI:15378"/>
        <dbReference type="ChEBI" id="CHEBI:29969"/>
        <dbReference type="ChEBI" id="CHEBI:57287"/>
        <dbReference type="ChEBI" id="CHEBI:57288"/>
        <dbReference type="ChEBI" id="CHEBI:61930"/>
        <dbReference type="EC" id="2.3.1.48"/>
    </reaction>
    <physiologicalReaction direction="left-to-right" evidence="9">
        <dbReference type="Rhea" id="RHEA:21993"/>
    </physiologicalReaction>
</comment>
<dbReference type="GO" id="GO:0006396">
    <property type="term" value="P:RNA processing"/>
    <property type="evidence" value="ECO:0007669"/>
    <property type="project" value="InterPro"/>
</dbReference>
<feature type="domain" description="RNase III" evidence="11">
    <location>
        <begin position="721"/>
        <end position="868"/>
    </location>
</feature>
<dbReference type="PROSITE" id="PS51728">
    <property type="entry name" value="RTT109_HAT"/>
    <property type="match status" value="1"/>
</dbReference>
<dbReference type="FunFam" id="1.10.1520.10:FF:000018">
    <property type="entry name" value="RNase III domain protein"/>
    <property type="match status" value="1"/>
</dbReference>
<keyword evidence="7" id="KW-0804">Transcription</keyword>
<evidence type="ECO:0000256" key="5">
    <source>
        <dbReference type="ARBA" id="ARBA00022990"/>
    </source>
</evidence>
<evidence type="ECO:0000256" key="9">
    <source>
        <dbReference type="ARBA" id="ARBA00048940"/>
    </source>
</evidence>
<dbReference type="InterPro" id="IPR016849">
    <property type="entry name" value="Rtt109"/>
</dbReference>
<evidence type="ECO:0000256" key="3">
    <source>
        <dbReference type="ARBA" id="ARBA00022679"/>
    </source>
</evidence>
<dbReference type="PANTHER" id="PTHR31571">
    <property type="entry name" value="ALTERED INHERITANCE OF MITOCHONDRIA PROTEIN 6"/>
    <property type="match status" value="1"/>
</dbReference>
<dbReference type="InterPro" id="IPR000999">
    <property type="entry name" value="RNase_III_dom"/>
</dbReference>
<evidence type="ECO:0000256" key="8">
    <source>
        <dbReference type="ARBA" id="ARBA00023242"/>
    </source>
</evidence>
<dbReference type="InterPro" id="IPR051236">
    <property type="entry name" value="HAT_RTT109-like"/>
</dbReference>
<dbReference type="EMBL" id="NLAX01001623">
    <property type="protein sequence ID" value="PKS05289.1"/>
    <property type="molecule type" value="Genomic_DNA"/>
</dbReference>
<accession>A0A2N3MYN9</accession>
<dbReference type="GO" id="GO:0032931">
    <property type="term" value="F:histone H3K56 acetyltransferase activity"/>
    <property type="evidence" value="ECO:0007669"/>
    <property type="project" value="TreeGrafter"/>
</dbReference>
<proteinExistence type="predicted"/>
<evidence type="ECO:0000313" key="13">
    <source>
        <dbReference type="Proteomes" id="UP000233524"/>
    </source>
</evidence>
<dbReference type="Pfam" id="PF08214">
    <property type="entry name" value="HAT_KAT11"/>
    <property type="match status" value="1"/>
</dbReference>
<dbReference type="InterPro" id="IPR013178">
    <property type="entry name" value="Histone_AcTrfase_Rtt109/CBP"/>
</dbReference>
<dbReference type="InParanoid" id="A0A2N3MYN9"/>
<keyword evidence="4" id="KW-0227">DNA damage</keyword>
<feature type="compositionally biased region" description="Polar residues" evidence="10">
    <location>
        <begin position="1"/>
        <end position="22"/>
    </location>
</feature>
<dbReference type="GO" id="GO:0005634">
    <property type="term" value="C:nucleus"/>
    <property type="evidence" value="ECO:0007669"/>
    <property type="project" value="UniProtKB-SubCell"/>
</dbReference>